<reference evidence="8" key="1">
    <citation type="submission" date="2013-08" db="EMBL/GenBank/DDBJ databases">
        <authorList>
            <person name="Mendez C."/>
            <person name="Richter M."/>
            <person name="Ferrer M."/>
            <person name="Sanchez J."/>
        </authorList>
    </citation>
    <scope>NUCLEOTIDE SEQUENCE</scope>
</reference>
<dbReference type="GO" id="GO:0003857">
    <property type="term" value="F:(3S)-3-hydroxyacyl-CoA dehydrogenase (NAD+) activity"/>
    <property type="evidence" value="ECO:0007669"/>
    <property type="project" value="UniProtKB-EC"/>
</dbReference>
<reference evidence="8" key="2">
    <citation type="journal article" date="2014" name="ISME J.">
        <title>Microbial stratification in low pH oxic and suboxic macroscopic growths along an acid mine drainage.</title>
        <authorList>
            <person name="Mendez-Garcia C."/>
            <person name="Mesa V."/>
            <person name="Sprenger R.R."/>
            <person name="Richter M."/>
            <person name="Diez M.S."/>
            <person name="Solano J."/>
            <person name="Bargiela R."/>
            <person name="Golyshina O.V."/>
            <person name="Manteca A."/>
            <person name="Ramos J.L."/>
            <person name="Gallego J.R."/>
            <person name="Llorente I."/>
            <person name="Martins Dos Santos V.A."/>
            <person name="Jensen O.N."/>
            <person name="Pelaez A.I."/>
            <person name="Sanchez J."/>
            <person name="Ferrer M."/>
        </authorList>
    </citation>
    <scope>NUCLEOTIDE SEQUENCE</scope>
</reference>
<dbReference type="PANTHER" id="PTHR43561">
    <property type="match status" value="1"/>
</dbReference>
<dbReference type="InterPro" id="IPR008927">
    <property type="entry name" value="6-PGluconate_DH-like_C_sf"/>
</dbReference>
<dbReference type="InterPro" id="IPR006108">
    <property type="entry name" value="3HC_DH_C"/>
</dbReference>
<dbReference type="GO" id="GO:0006635">
    <property type="term" value="P:fatty acid beta-oxidation"/>
    <property type="evidence" value="ECO:0007669"/>
    <property type="project" value="TreeGrafter"/>
</dbReference>
<dbReference type="GO" id="GO:0005759">
    <property type="term" value="C:mitochondrial matrix"/>
    <property type="evidence" value="ECO:0007669"/>
    <property type="project" value="UniProtKB-SubCell"/>
</dbReference>
<feature type="domain" description="3-hydroxyacyl-CoA dehydrogenase NAD binding" evidence="7">
    <location>
        <begin position="1"/>
        <end position="98"/>
    </location>
</feature>
<feature type="non-terminal residue" evidence="8">
    <location>
        <position position="179"/>
    </location>
</feature>
<comment type="catalytic activity">
    <reaction evidence="5">
        <text>a (3S)-3-hydroxyacyl-CoA + NAD(+) = a 3-oxoacyl-CoA + NADH + H(+)</text>
        <dbReference type="Rhea" id="RHEA:22432"/>
        <dbReference type="ChEBI" id="CHEBI:15378"/>
        <dbReference type="ChEBI" id="CHEBI:57318"/>
        <dbReference type="ChEBI" id="CHEBI:57540"/>
        <dbReference type="ChEBI" id="CHEBI:57945"/>
        <dbReference type="ChEBI" id="CHEBI:90726"/>
        <dbReference type="EC" id="1.1.1.35"/>
    </reaction>
</comment>
<dbReference type="InterPro" id="IPR052242">
    <property type="entry name" value="Mito_3-hydroxyacyl-CoA_DH"/>
</dbReference>
<dbReference type="GO" id="GO:0070403">
    <property type="term" value="F:NAD+ binding"/>
    <property type="evidence" value="ECO:0007669"/>
    <property type="project" value="InterPro"/>
</dbReference>
<protein>
    <submittedName>
        <fullName evidence="8">3-hydroxyacyl-CoA dehydrogenase</fullName>
    </submittedName>
</protein>
<dbReference type="Gene3D" id="3.40.50.720">
    <property type="entry name" value="NAD(P)-binding Rossmann-like Domain"/>
    <property type="match status" value="1"/>
</dbReference>
<comment type="caution">
    <text evidence="8">The sequence shown here is derived from an EMBL/GenBank/DDBJ whole genome shotgun (WGS) entry which is preliminary data.</text>
</comment>
<organism evidence="8">
    <name type="scientific">mine drainage metagenome</name>
    <dbReference type="NCBI Taxonomy" id="410659"/>
    <lineage>
        <taxon>unclassified sequences</taxon>
        <taxon>metagenomes</taxon>
        <taxon>ecological metagenomes</taxon>
    </lineage>
</organism>
<evidence type="ECO:0000259" key="7">
    <source>
        <dbReference type="Pfam" id="PF02737"/>
    </source>
</evidence>
<evidence type="ECO:0000256" key="4">
    <source>
        <dbReference type="ARBA" id="ARBA00023128"/>
    </source>
</evidence>
<evidence type="ECO:0000256" key="3">
    <source>
        <dbReference type="ARBA" id="ARBA00023027"/>
    </source>
</evidence>
<proteinExistence type="predicted"/>
<sequence length="179" mass="19901">VIEAITEDEKVKGALFKKLDGIVKKDALFASNTSGIMISSLSSYTTRGKNFVGMHWFNPPQVMKLVEVVRGPETTEEAIRAVVQISESAGKVPILVNDGPGFFTTRFLNSWLMESYRMFESGVAGIAEIDKMSKLAFGFPMGPFELSDFIGLDTMLHVAEYMYEETKRPDYAAPTLLKK</sequence>
<gene>
    <name evidence="8" type="ORF">B2A_14831</name>
</gene>
<dbReference type="SUPFAM" id="SSF51735">
    <property type="entry name" value="NAD(P)-binding Rossmann-fold domains"/>
    <property type="match status" value="1"/>
</dbReference>
<accession>T0ZG20</accession>
<evidence type="ECO:0000256" key="1">
    <source>
        <dbReference type="ARBA" id="ARBA00004305"/>
    </source>
</evidence>
<dbReference type="InterPro" id="IPR006176">
    <property type="entry name" value="3-OHacyl-CoA_DH_NAD-bd"/>
</dbReference>
<keyword evidence="4" id="KW-0496">Mitochondrion</keyword>
<feature type="domain" description="3-hydroxyacyl-CoA dehydrogenase C-terminal" evidence="6">
    <location>
        <begin position="101"/>
        <end position="179"/>
    </location>
</feature>
<evidence type="ECO:0000256" key="5">
    <source>
        <dbReference type="ARBA" id="ARBA00049556"/>
    </source>
</evidence>
<evidence type="ECO:0000313" key="8">
    <source>
        <dbReference type="EMBL" id="EQD28660.1"/>
    </source>
</evidence>
<keyword evidence="2" id="KW-0560">Oxidoreductase</keyword>
<dbReference type="Gene3D" id="1.10.1040.50">
    <property type="match status" value="1"/>
</dbReference>
<comment type="subcellular location">
    <subcellularLocation>
        <location evidence="1">Mitochondrion matrix</location>
    </subcellularLocation>
</comment>
<dbReference type="AlphaFoldDB" id="T0ZG20"/>
<feature type="non-terminal residue" evidence="8">
    <location>
        <position position="1"/>
    </location>
</feature>
<dbReference type="PANTHER" id="PTHR43561:SF3">
    <property type="entry name" value="HYDROXYACYL-COENZYME A DEHYDROGENASE, MITOCHONDRIAL"/>
    <property type="match status" value="1"/>
</dbReference>
<dbReference type="SUPFAM" id="SSF48179">
    <property type="entry name" value="6-phosphogluconate dehydrogenase C-terminal domain-like"/>
    <property type="match status" value="1"/>
</dbReference>
<keyword evidence="3" id="KW-0520">NAD</keyword>
<evidence type="ECO:0000259" key="6">
    <source>
        <dbReference type="Pfam" id="PF00725"/>
    </source>
</evidence>
<name>T0ZG20_9ZZZZ</name>
<dbReference type="EMBL" id="AUZZ01010783">
    <property type="protein sequence ID" value="EQD28660.1"/>
    <property type="molecule type" value="Genomic_DNA"/>
</dbReference>
<evidence type="ECO:0000256" key="2">
    <source>
        <dbReference type="ARBA" id="ARBA00023002"/>
    </source>
</evidence>
<dbReference type="Pfam" id="PF02737">
    <property type="entry name" value="3HCDH_N"/>
    <property type="match status" value="1"/>
</dbReference>
<dbReference type="Pfam" id="PF00725">
    <property type="entry name" value="3HCDH"/>
    <property type="match status" value="1"/>
</dbReference>
<dbReference type="InterPro" id="IPR036291">
    <property type="entry name" value="NAD(P)-bd_dom_sf"/>
</dbReference>